<evidence type="ECO:0000313" key="2">
    <source>
        <dbReference type="Proteomes" id="UP000831701"/>
    </source>
</evidence>
<organism evidence="1 2">
    <name type="scientific">Scortum barcoo</name>
    <name type="common">barcoo grunter</name>
    <dbReference type="NCBI Taxonomy" id="214431"/>
    <lineage>
        <taxon>Eukaryota</taxon>
        <taxon>Metazoa</taxon>
        <taxon>Chordata</taxon>
        <taxon>Craniata</taxon>
        <taxon>Vertebrata</taxon>
        <taxon>Euteleostomi</taxon>
        <taxon>Actinopterygii</taxon>
        <taxon>Neopterygii</taxon>
        <taxon>Teleostei</taxon>
        <taxon>Neoteleostei</taxon>
        <taxon>Acanthomorphata</taxon>
        <taxon>Eupercaria</taxon>
        <taxon>Centrarchiformes</taxon>
        <taxon>Terapontoidei</taxon>
        <taxon>Terapontidae</taxon>
        <taxon>Scortum</taxon>
    </lineage>
</organism>
<dbReference type="Proteomes" id="UP000831701">
    <property type="component" value="Chromosome 9"/>
</dbReference>
<reference evidence="1" key="1">
    <citation type="submission" date="2022-04" db="EMBL/GenBank/DDBJ databases">
        <title>Jade perch genome.</title>
        <authorList>
            <person name="Chao B."/>
        </authorList>
    </citation>
    <scope>NUCLEOTIDE SEQUENCE</scope>
    <source>
        <strain evidence="1">CB-2022</strain>
    </source>
</reference>
<evidence type="ECO:0000313" key="1">
    <source>
        <dbReference type="EMBL" id="KAI3367901.1"/>
    </source>
</evidence>
<protein>
    <submittedName>
        <fullName evidence="1">Uncharacterized protein</fullName>
    </submittedName>
</protein>
<sequence>MDSDSGSICSRSSSPDLVVDDSAGSFFSNKMFQTYCQESRADSEAGRGRTERCSGGSKTKARSELSKDEVQDLRLKVNSRERKRMHDLNQAMDGLREVMPYAHGPSVRKLSKISTLLLARNYILMLSSSLEEMKKLVGDVYGGSAAVQSRTAALPAITPAAPPAHLPLHPLAQSLHSLVGSTPSSLQHHSASPAPHSPPSASFLGFHAPVQGLLKDPLHLTGSYRHFPGMPCPCSLCQPLPTTTSTLHSLSMTNKAYSPLFTQNTDEGKAQLLGVSTHMQYGGNIRSHARPQMYTEQEIDEEIHLINRIHSEGWWGGWLQQSFQAVKEKSSEALEFLKRDLTEFSTVVQHDTTCSIVATATAVRNKLAVEGSSETTEKVKKSLSSFLGVISDTLAPPPDKTIDCDVITLVATPAGTTEVYDSSKARLYSLQADPATYCNEPDGPPEQFDNWLSSFSLEDKKGEISELLVNSPSIRALYTKMVPAAVAHSEFWQRYFYRVFQLDQEEARRVALKQRAEQTTHTETLGWEEEEEDDFLGATSSSQLDFTPPLDNSSAQLPTTSTAPTGTILLSPGLSPNDERDATLSVSSDSVSLPTQVEVRPEPVATELAKKLTEASLEDIVEKTQEEQRPAKSHLPLEAQVEAVTQPEVTVDGAPVRASAPTSKPEAAKEEGPQDLRVFELNSDSGKSTPSNNGKKGSSTDVSEDWEKDFDLDMTEEEVQLALSKIEASGEVGIDDEDWENWD</sequence>
<gene>
    <name evidence="1" type="ORF">L3Q82_026728</name>
</gene>
<keyword evidence="2" id="KW-1185">Reference proteome</keyword>
<comment type="caution">
    <text evidence="1">The sequence shown here is derived from an EMBL/GenBank/DDBJ whole genome shotgun (WGS) entry which is preliminary data.</text>
</comment>
<accession>A0ACB8WJB0</accession>
<proteinExistence type="predicted"/>
<dbReference type="EMBL" id="CM041539">
    <property type="protein sequence ID" value="KAI3367901.1"/>
    <property type="molecule type" value="Genomic_DNA"/>
</dbReference>
<name>A0ACB8WJB0_9TELE</name>